<keyword evidence="3" id="KW-0472">Membrane</keyword>
<dbReference type="PANTHER" id="PTHR43630">
    <property type="entry name" value="POLY-BETA-1,6-N-ACETYL-D-GLUCOSAMINE SYNTHASE"/>
    <property type="match status" value="1"/>
</dbReference>
<dbReference type="Gene3D" id="3.90.550.10">
    <property type="entry name" value="Spore Coat Polysaccharide Biosynthesis Protein SpsA, Chain A"/>
    <property type="match status" value="1"/>
</dbReference>
<feature type="transmembrane region" description="Helical" evidence="3">
    <location>
        <begin position="6"/>
        <end position="27"/>
    </location>
</feature>
<keyword evidence="6" id="KW-1185">Reference proteome</keyword>
<keyword evidence="3" id="KW-0812">Transmembrane</keyword>
<sequence>MSILFFLLIFTTAIPVVVYLIYLIMALSSKYVAPPKLDELPVISIVIPAFNEEAVIEDRVNNLASVYPVDKMEIIVSNDGSSDNTESIASKVLADHSIQGRVITHERSGVNKAINRGIEHTTHDIVVITGSDGLFDERTIPDLLSILLSSPDVGAVSGDLVPIAKGESVFSNSEAAYRSIYGKICTWESKVHSTYCFNGPVVAFKKEASSTLNTRRGADDASMALAVIKKGYKCQYVPTAKFYEYVPDRFYEQRRQKIRRATRLLEATFFNRDVLSTNCGRFKTIVFPLRVLMFFVVPTMFFLSVILWVVYLSLINPLYGISLIILFVLAVMSGSLKPNVLSSFIIYQGYLFLGLFNMLRDVHIWEPTERVKI</sequence>
<evidence type="ECO:0000313" key="5">
    <source>
        <dbReference type="EMBL" id="SDF58290.1"/>
    </source>
</evidence>
<dbReference type="PANTHER" id="PTHR43630:SF1">
    <property type="entry name" value="POLY-BETA-1,6-N-ACETYL-D-GLUCOSAMINE SYNTHASE"/>
    <property type="match status" value="1"/>
</dbReference>
<feature type="transmembrane region" description="Helical" evidence="3">
    <location>
        <begin position="291"/>
        <end position="311"/>
    </location>
</feature>
<dbReference type="Pfam" id="PF00535">
    <property type="entry name" value="Glycos_transf_2"/>
    <property type="match status" value="1"/>
</dbReference>
<dbReference type="AlphaFoldDB" id="A0A7Z7FC87"/>
<organism evidence="5 6">
    <name type="scientific">Methanolobus vulcani</name>
    <dbReference type="NCBI Taxonomy" id="38026"/>
    <lineage>
        <taxon>Archaea</taxon>
        <taxon>Methanobacteriati</taxon>
        <taxon>Methanobacteriota</taxon>
        <taxon>Stenosarchaea group</taxon>
        <taxon>Methanomicrobia</taxon>
        <taxon>Methanosarcinales</taxon>
        <taxon>Methanosarcinaceae</taxon>
        <taxon>Methanolobus</taxon>
    </lineage>
</organism>
<evidence type="ECO:0000256" key="3">
    <source>
        <dbReference type="SAM" id="Phobius"/>
    </source>
</evidence>
<dbReference type="EMBL" id="FNCA01000002">
    <property type="protein sequence ID" value="SDF58290.1"/>
    <property type="molecule type" value="Genomic_DNA"/>
</dbReference>
<dbReference type="SUPFAM" id="SSF53448">
    <property type="entry name" value="Nucleotide-diphospho-sugar transferases"/>
    <property type="match status" value="1"/>
</dbReference>
<proteinExistence type="predicted"/>
<dbReference type="InterPro" id="IPR001173">
    <property type="entry name" value="Glyco_trans_2-like"/>
</dbReference>
<feature type="domain" description="Glycosyltransferase 2-like" evidence="4">
    <location>
        <begin position="44"/>
        <end position="155"/>
    </location>
</feature>
<keyword evidence="1" id="KW-0328">Glycosyltransferase</keyword>
<dbReference type="GO" id="GO:0016757">
    <property type="term" value="F:glycosyltransferase activity"/>
    <property type="evidence" value="ECO:0007669"/>
    <property type="project" value="UniProtKB-KW"/>
</dbReference>
<evidence type="ECO:0000256" key="2">
    <source>
        <dbReference type="ARBA" id="ARBA00022679"/>
    </source>
</evidence>
<reference evidence="5 6" key="1">
    <citation type="submission" date="2016-10" db="EMBL/GenBank/DDBJ databases">
        <authorList>
            <person name="Varghese N."/>
            <person name="Submissions S."/>
        </authorList>
    </citation>
    <scope>NUCLEOTIDE SEQUENCE [LARGE SCALE GENOMIC DNA]</scope>
    <source>
        <strain evidence="5 6">PL 12/M</strain>
    </source>
</reference>
<protein>
    <submittedName>
        <fullName evidence="5">Glycosyltransferase, catalytic subunit of cellulose synthase and poly-beta-1,6-N-acetylglucosamine synthase</fullName>
    </submittedName>
</protein>
<evidence type="ECO:0000259" key="4">
    <source>
        <dbReference type="Pfam" id="PF00535"/>
    </source>
</evidence>
<accession>A0A7Z7FC87</accession>
<comment type="caution">
    <text evidence="5">The sequence shown here is derived from an EMBL/GenBank/DDBJ whole genome shotgun (WGS) entry which is preliminary data.</text>
</comment>
<keyword evidence="3" id="KW-1133">Transmembrane helix</keyword>
<evidence type="ECO:0000256" key="1">
    <source>
        <dbReference type="ARBA" id="ARBA00022676"/>
    </source>
</evidence>
<dbReference type="OrthoDB" id="43988at2157"/>
<gene>
    <name evidence="5" type="ORF">SAMN04488589_0950</name>
</gene>
<name>A0A7Z7FC87_9EURY</name>
<keyword evidence="2 5" id="KW-0808">Transferase</keyword>
<feature type="transmembrane region" description="Helical" evidence="3">
    <location>
        <begin position="317"/>
        <end position="333"/>
    </location>
</feature>
<feature type="transmembrane region" description="Helical" evidence="3">
    <location>
        <begin position="340"/>
        <end position="359"/>
    </location>
</feature>
<evidence type="ECO:0000313" key="6">
    <source>
        <dbReference type="Proteomes" id="UP000199259"/>
    </source>
</evidence>
<dbReference type="InterPro" id="IPR029044">
    <property type="entry name" value="Nucleotide-diphossugar_trans"/>
</dbReference>
<dbReference type="Proteomes" id="UP000199259">
    <property type="component" value="Unassembled WGS sequence"/>
</dbReference>
<dbReference type="RefSeq" id="WP_091709111.1">
    <property type="nucleotide sequence ID" value="NZ_FNCA01000002.1"/>
</dbReference>